<feature type="region of interest" description="Disordered" evidence="1">
    <location>
        <begin position="244"/>
        <end position="281"/>
    </location>
</feature>
<organism evidence="2 3">
    <name type="scientific">Pseudozyma flocculosa PF-1</name>
    <dbReference type="NCBI Taxonomy" id="1277687"/>
    <lineage>
        <taxon>Eukaryota</taxon>
        <taxon>Fungi</taxon>
        <taxon>Dikarya</taxon>
        <taxon>Basidiomycota</taxon>
        <taxon>Ustilaginomycotina</taxon>
        <taxon>Ustilaginomycetes</taxon>
        <taxon>Ustilaginales</taxon>
        <taxon>Ustilaginaceae</taxon>
        <taxon>Pseudozyma</taxon>
    </lineage>
</organism>
<dbReference type="RefSeq" id="XP_007879946.1">
    <property type="nucleotide sequence ID" value="XM_007881755.1"/>
</dbReference>
<proteinExistence type="predicted"/>
<name>A0A061H8R2_9BASI</name>
<feature type="region of interest" description="Disordered" evidence="1">
    <location>
        <begin position="1"/>
        <end position="54"/>
    </location>
</feature>
<gene>
    <name evidence="2" type="ORF">PFL1_04232</name>
</gene>
<dbReference type="AlphaFoldDB" id="A0A061H8R2"/>
<dbReference type="EMBL" id="KE361635">
    <property type="protein sequence ID" value="EPQ28405.1"/>
    <property type="molecule type" value="Genomic_DNA"/>
</dbReference>
<evidence type="ECO:0000313" key="2">
    <source>
        <dbReference type="EMBL" id="EPQ28405.1"/>
    </source>
</evidence>
<accession>A0A061H8R2</accession>
<reference evidence="2 3" key="1">
    <citation type="journal article" date="2013" name="Plant Cell">
        <title>The transition from a phytopathogenic smut ancestor to an anamorphic biocontrol agent deciphered by comparative whole-genome analysis.</title>
        <authorList>
            <person name="Lefebvre F."/>
            <person name="Joly D.L."/>
            <person name="Labbe C."/>
            <person name="Teichmann B."/>
            <person name="Linning R."/>
            <person name="Belzile F."/>
            <person name="Bakkeren G."/>
            <person name="Belanger R.R."/>
        </authorList>
    </citation>
    <scope>NUCLEOTIDE SEQUENCE [LARGE SCALE GENOMIC DNA]</scope>
    <source>
        <strain evidence="2 3">PF-1</strain>
    </source>
</reference>
<feature type="compositionally biased region" description="Low complexity" evidence="1">
    <location>
        <begin position="247"/>
        <end position="281"/>
    </location>
</feature>
<dbReference type="HOGENOM" id="CLU_769710_0_0_1"/>
<evidence type="ECO:0000256" key="1">
    <source>
        <dbReference type="SAM" id="MobiDB-lite"/>
    </source>
</evidence>
<feature type="compositionally biased region" description="Polar residues" evidence="1">
    <location>
        <begin position="38"/>
        <end position="47"/>
    </location>
</feature>
<dbReference type="KEGG" id="pfp:PFL1_04232"/>
<protein>
    <submittedName>
        <fullName evidence="2">Uncharacterized protein</fullName>
    </submittedName>
</protein>
<evidence type="ECO:0000313" key="3">
    <source>
        <dbReference type="Proteomes" id="UP000053664"/>
    </source>
</evidence>
<sequence>MTFPPPDPARIKHQLPSRPSFVPMHGKKPPVAAPVRATRTQLASSDQPEAGQHHALTWQQKGLLQPLKSRYHLQSKGASPKNEACLTWQQREMLQRQADQPASLEPIVVSIDTIDQLRPTSPLPSLAHVPPPLRFDMTEEGPQVSLHSKGDRRRLDCRAGCLPNSPQKLVKSTMPDGPPPCDNVSDLPTWYDPFKDGPLCVVSGAEVKSTERSTASTASTASTLSPPLSLHAFGGAEAWCARRDAPDSPALSSTPSTPALDSSSSQSSIYSPSISSSATSSPDSLHAFVRTPFPAYHLDAASAAAEYRNATAEIATNESGPDAYAGPLFCSNAPLPQTLPVPAFSKRPRWTSPLPAGDRL</sequence>
<dbReference type="GeneID" id="19318338"/>
<dbReference type="Proteomes" id="UP000053664">
    <property type="component" value="Unassembled WGS sequence"/>
</dbReference>